<dbReference type="PROSITE" id="PS50977">
    <property type="entry name" value="HTH_TETR_2"/>
    <property type="match status" value="1"/>
</dbReference>
<dbReference type="Pfam" id="PF00440">
    <property type="entry name" value="TetR_N"/>
    <property type="match status" value="1"/>
</dbReference>
<comment type="caution">
    <text evidence="4">The sequence shown here is derived from an EMBL/GenBank/DDBJ whole genome shotgun (WGS) entry which is preliminary data.</text>
</comment>
<dbReference type="InterPro" id="IPR009057">
    <property type="entry name" value="Homeodomain-like_sf"/>
</dbReference>
<evidence type="ECO:0000256" key="2">
    <source>
        <dbReference type="PROSITE-ProRule" id="PRU00335"/>
    </source>
</evidence>
<sequence length="198" mass="21919">MPRTRLTPNQRRDHLMDVGAKVFAVQAYEDISMDGIAGEAGVSRALLYHYFPNKRDFFSAIWARAHDGLLESAVFDDTRPLIEQARDALTAHYVFYEQNAALVFIANRSEISSDPIVRDPVMADLNIIRHRLLDASGATGHTRAIASAGLAGWIALVREVGIEWLQYRQISRVEAIDICMATLVTAVGPGIDLDRTPG</sequence>
<name>A0A5A7S1R9_9NOCA</name>
<evidence type="ECO:0000313" key="4">
    <source>
        <dbReference type="EMBL" id="KAA0017381.1"/>
    </source>
</evidence>
<evidence type="ECO:0000256" key="1">
    <source>
        <dbReference type="ARBA" id="ARBA00023125"/>
    </source>
</evidence>
<dbReference type="InterPro" id="IPR001647">
    <property type="entry name" value="HTH_TetR"/>
</dbReference>
<dbReference type="RefSeq" id="WP_149433011.1">
    <property type="nucleotide sequence ID" value="NZ_VLNY01000022.1"/>
</dbReference>
<proteinExistence type="predicted"/>
<dbReference type="PANTHER" id="PTHR43479:SF11">
    <property type="entry name" value="ACREF_ENVCD OPERON REPRESSOR-RELATED"/>
    <property type="match status" value="1"/>
</dbReference>
<dbReference type="AlphaFoldDB" id="A0A5A7S1R9"/>
<evidence type="ECO:0000313" key="5">
    <source>
        <dbReference type="Proteomes" id="UP000322244"/>
    </source>
</evidence>
<dbReference type="GO" id="GO:0003677">
    <property type="term" value="F:DNA binding"/>
    <property type="evidence" value="ECO:0007669"/>
    <property type="project" value="UniProtKB-UniRule"/>
</dbReference>
<organism evidence="4 5">
    <name type="scientific">Antrihabitans cavernicola</name>
    <dbReference type="NCBI Taxonomy" id="2495913"/>
    <lineage>
        <taxon>Bacteria</taxon>
        <taxon>Bacillati</taxon>
        <taxon>Actinomycetota</taxon>
        <taxon>Actinomycetes</taxon>
        <taxon>Mycobacteriales</taxon>
        <taxon>Nocardiaceae</taxon>
        <taxon>Antrihabitans</taxon>
    </lineage>
</organism>
<dbReference type="Gene3D" id="1.10.357.10">
    <property type="entry name" value="Tetracycline Repressor, domain 2"/>
    <property type="match status" value="1"/>
</dbReference>
<dbReference type="EMBL" id="VLNY01000022">
    <property type="protein sequence ID" value="KAA0017381.1"/>
    <property type="molecule type" value="Genomic_DNA"/>
</dbReference>
<keyword evidence="1 2" id="KW-0238">DNA-binding</keyword>
<keyword evidence="5" id="KW-1185">Reference proteome</keyword>
<dbReference type="OrthoDB" id="8479950at2"/>
<reference evidence="4 5" key="1">
    <citation type="submission" date="2019-07" db="EMBL/GenBank/DDBJ databases">
        <title>Rhodococcus cavernicolus sp. nov., isolated from a cave.</title>
        <authorList>
            <person name="Lee S.D."/>
        </authorList>
    </citation>
    <scope>NUCLEOTIDE SEQUENCE [LARGE SCALE GENOMIC DNA]</scope>
    <source>
        <strain evidence="4 5">C1-24</strain>
    </source>
</reference>
<feature type="DNA-binding region" description="H-T-H motif" evidence="2">
    <location>
        <begin position="32"/>
        <end position="51"/>
    </location>
</feature>
<accession>A0A5A7S1R9</accession>
<protein>
    <submittedName>
        <fullName evidence="4">TetR/AcrR family transcriptional regulator</fullName>
    </submittedName>
</protein>
<dbReference type="PANTHER" id="PTHR43479">
    <property type="entry name" value="ACREF/ENVCD OPERON REPRESSOR-RELATED"/>
    <property type="match status" value="1"/>
</dbReference>
<dbReference type="SUPFAM" id="SSF46689">
    <property type="entry name" value="Homeodomain-like"/>
    <property type="match status" value="1"/>
</dbReference>
<dbReference type="PRINTS" id="PR00455">
    <property type="entry name" value="HTHTETR"/>
</dbReference>
<dbReference type="InterPro" id="IPR050624">
    <property type="entry name" value="HTH-type_Tx_Regulator"/>
</dbReference>
<gene>
    <name evidence="4" type="ORF">FOY51_25110</name>
</gene>
<feature type="domain" description="HTH tetR-type" evidence="3">
    <location>
        <begin position="9"/>
        <end position="69"/>
    </location>
</feature>
<dbReference type="Proteomes" id="UP000322244">
    <property type="component" value="Unassembled WGS sequence"/>
</dbReference>
<evidence type="ECO:0000259" key="3">
    <source>
        <dbReference type="PROSITE" id="PS50977"/>
    </source>
</evidence>